<dbReference type="OrthoDB" id="7873677at2"/>
<keyword evidence="3" id="KW-1185">Reference proteome</keyword>
<evidence type="ECO:0000313" key="2">
    <source>
        <dbReference type="EMBL" id="KFE34989.1"/>
    </source>
</evidence>
<organism evidence="2 3">
    <name type="scientific">Thioclava atlantica</name>
    <dbReference type="NCBI Taxonomy" id="1317124"/>
    <lineage>
        <taxon>Bacteria</taxon>
        <taxon>Pseudomonadati</taxon>
        <taxon>Pseudomonadota</taxon>
        <taxon>Alphaproteobacteria</taxon>
        <taxon>Rhodobacterales</taxon>
        <taxon>Paracoccaceae</taxon>
        <taxon>Thioclava</taxon>
    </lineage>
</organism>
<dbReference type="eggNOG" id="ENOG5032I4Z">
    <property type="taxonomic scope" value="Bacteria"/>
</dbReference>
<feature type="chain" id="PRO_5001797586" evidence="1">
    <location>
        <begin position="20"/>
        <end position="131"/>
    </location>
</feature>
<comment type="caution">
    <text evidence="2">The sequence shown here is derived from an EMBL/GenBank/DDBJ whole genome shotgun (WGS) entry which is preliminary data.</text>
</comment>
<feature type="signal peptide" evidence="1">
    <location>
        <begin position="1"/>
        <end position="19"/>
    </location>
</feature>
<proteinExistence type="predicted"/>
<dbReference type="EMBL" id="AQRC01000007">
    <property type="protein sequence ID" value="KFE34989.1"/>
    <property type="molecule type" value="Genomic_DNA"/>
</dbReference>
<dbReference type="RefSeq" id="WP_038146124.1">
    <property type="nucleotide sequence ID" value="NZ_AQRC01000007.1"/>
</dbReference>
<name>A0A085TW92_9RHOB</name>
<evidence type="ECO:0000313" key="3">
    <source>
        <dbReference type="Proteomes" id="UP000028607"/>
    </source>
</evidence>
<dbReference type="AlphaFoldDB" id="A0A085TW92"/>
<evidence type="ECO:0000256" key="1">
    <source>
        <dbReference type="SAM" id="SignalP"/>
    </source>
</evidence>
<protein>
    <submittedName>
        <fullName evidence="2">Uncharacterized protein</fullName>
    </submittedName>
</protein>
<gene>
    <name evidence="2" type="ORF">DW2_10509</name>
</gene>
<reference evidence="3" key="1">
    <citation type="submission" date="2013-04" db="EMBL/GenBank/DDBJ databases">
        <title>Thioclava sp. 13D2W-2 Genome Sequencing.</title>
        <authorList>
            <person name="Lai Q."/>
            <person name="Li G."/>
            <person name="Shao Z."/>
        </authorList>
    </citation>
    <scope>NUCLEOTIDE SEQUENCE [LARGE SCALE GENOMIC DNA]</scope>
    <source>
        <strain evidence="3">13D2W-2</strain>
    </source>
</reference>
<sequence>MRPYFLIPLLSLLALPAQAQDVQIMRGGKIAPEPSEAVAKTAAPECKKLSTGDTFCKVAQNGVSRWVLQGRMRPGFQVGDEFPVYQHSMIINLNRYDLPAVTGAWRYYAVQGVIYRVGAEDHKVLEVMGRH</sequence>
<keyword evidence="1" id="KW-0732">Signal</keyword>
<accession>A0A085TW92</accession>
<dbReference type="PATRIC" id="fig|1317124.6.peg.2130"/>
<dbReference type="Proteomes" id="UP000028607">
    <property type="component" value="Unassembled WGS sequence"/>
</dbReference>
<reference evidence="2 3" key="2">
    <citation type="journal article" date="2015" name="Antonie Van Leeuwenhoek">
        <title>Thioclava indica sp. nov., isolated from surface seawater of the Indian Ocean.</title>
        <authorList>
            <person name="Liu Y."/>
            <person name="Lai Q."/>
            <person name="Du J."/>
            <person name="Xu H."/>
            <person name="Jiang L."/>
            <person name="Shao Z."/>
        </authorList>
    </citation>
    <scope>NUCLEOTIDE SEQUENCE [LARGE SCALE GENOMIC DNA]</scope>
    <source>
        <strain evidence="2 3">13D2W-2</strain>
    </source>
</reference>